<sequence>MSQDEYFSVRAAMRINVEPLADNQPQPDADGFIAEIPAPFRLASQCGQLDADVEKDLQSIDPNDASALFRILQTQNEKLTLMMGYMLSHEDQPSHRFITHTFGASRFSYLSPSPLALGVHARVKLFLDHPPTAIYCYGVVTDCEHHQEDDGNQPHYLIQIQYTRLLEEDQDTLIRAALYHQQKLLKKRARDRKQSSS</sequence>
<dbReference type="EMBL" id="MUFR01000023">
    <property type="protein sequence ID" value="OOF33727.1"/>
    <property type="molecule type" value="Genomic_DNA"/>
</dbReference>
<organism evidence="1 2">
    <name type="scientific">Salinivibrio costicola subsp. alcaliphilus</name>
    <dbReference type="NCBI Taxonomy" id="272773"/>
    <lineage>
        <taxon>Bacteria</taxon>
        <taxon>Pseudomonadati</taxon>
        <taxon>Pseudomonadota</taxon>
        <taxon>Gammaproteobacteria</taxon>
        <taxon>Vibrionales</taxon>
        <taxon>Vibrionaceae</taxon>
        <taxon>Salinivibrio</taxon>
    </lineage>
</organism>
<evidence type="ECO:0008006" key="3">
    <source>
        <dbReference type="Google" id="ProtNLM"/>
    </source>
</evidence>
<dbReference type="Proteomes" id="UP000189431">
    <property type="component" value="Unassembled WGS sequence"/>
</dbReference>
<proteinExistence type="predicted"/>
<keyword evidence="2" id="KW-1185">Reference proteome</keyword>
<comment type="caution">
    <text evidence="1">The sequence shown here is derived from an EMBL/GenBank/DDBJ whole genome shotgun (WGS) entry which is preliminary data.</text>
</comment>
<reference evidence="2" key="1">
    <citation type="submission" date="2017-01" db="EMBL/GenBank/DDBJ databases">
        <title>Draft genome of the species Salinivibrio costicola subsp. alcaliphilus.</title>
        <authorList>
            <person name="Lopez-Hermoso C."/>
            <person name="De La Haba R."/>
            <person name="Sanchez-Porro C."/>
            <person name="Ventosa A."/>
        </authorList>
    </citation>
    <scope>NUCLEOTIDE SEQUENCE [LARGE SCALE GENOMIC DNA]</scope>
    <source>
        <strain evidence="2">CBH448</strain>
    </source>
</reference>
<gene>
    <name evidence="1" type="ORF">BZJ21_09310</name>
</gene>
<protein>
    <recommendedName>
        <fullName evidence="3">PilZ domain-containing protein</fullName>
    </recommendedName>
</protein>
<evidence type="ECO:0000313" key="1">
    <source>
        <dbReference type="EMBL" id="OOF33727.1"/>
    </source>
</evidence>
<accession>A0ABX3KQ36</accession>
<evidence type="ECO:0000313" key="2">
    <source>
        <dbReference type="Proteomes" id="UP000189431"/>
    </source>
</evidence>
<name>A0ABX3KQ36_SALCS</name>
<dbReference type="RefSeq" id="WP_021022817.1">
    <property type="nucleotide sequence ID" value="NZ_MUFR01000023.1"/>
</dbReference>